<dbReference type="Proteomes" id="UP001152797">
    <property type="component" value="Unassembled WGS sequence"/>
</dbReference>
<evidence type="ECO:0000313" key="6">
    <source>
        <dbReference type="Proteomes" id="UP001152797"/>
    </source>
</evidence>
<keyword evidence="1" id="KW-0732">Signal</keyword>
<gene>
    <name evidence="3" type="ORF">C1SCF055_LOCUS19984</name>
</gene>
<dbReference type="InterPro" id="IPR001623">
    <property type="entry name" value="DnaJ_domain"/>
</dbReference>
<dbReference type="SMART" id="SM00271">
    <property type="entry name" value="DnaJ"/>
    <property type="match status" value="1"/>
</dbReference>
<dbReference type="OrthoDB" id="550424at2759"/>
<protein>
    <submittedName>
        <fullName evidence="5">DnaJ protein ERDJ3B (Chaperone protein dnaJ 19) (AtDjB19) (AtJ19) (Endoplasmic reticulum dnaJ domain-containing protein 3B) (AtERdj3B) (Protein SCJ1 homolog ERDJ3B)</fullName>
    </submittedName>
</protein>
<organism evidence="3">
    <name type="scientific">Cladocopium goreaui</name>
    <dbReference type="NCBI Taxonomy" id="2562237"/>
    <lineage>
        <taxon>Eukaryota</taxon>
        <taxon>Sar</taxon>
        <taxon>Alveolata</taxon>
        <taxon>Dinophyceae</taxon>
        <taxon>Suessiales</taxon>
        <taxon>Symbiodiniaceae</taxon>
        <taxon>Cladocopium</taxon>
    </lineage>
</organism>
<dbReference type="InterPro" id="IPR044713">
    <property type="entry name" value="DNJA1/2-like"/>
</dbReference>
<dbReference type="InterPro" id="IPR036869">
    <property type="entry name" value="J_dom_sf"/>
</dbReference>
<dbReference type="FunFam" id="2.60.260.20:FF:000013">
    <property type="entry name" value="DnaJ subfamily B member 11"/>
    <property type="match status" value="1"/>
</dbReference>
<dbReference type="InterPro" id="IPR018253">
    <property type="entry name" value="DnaJ_domain_CS"/>
</dbReference>
<feature type="domain" description="J" evidence="2">
    <location>
        <begin position="178"/>
        <end position="243"/>
    </location>
</feature>
<dbReference type="PANTHER" id="PTHR43888">
    <property type="entry name" value="DNAJ-LIKE-2, ISOFORM A-RELATED"/>
    <property type="match status" value="1"/>
</dbReference>
<keyword evidence="6" id="KW-1185">Reference proteome</keyword>
<dbReference type="Gene3D" id="2.60.260.20">
    <property type="entry name" value="Urease metallochaperone UreE, N-terminal domain"/>
    <property type="match status" value="2"/>
</dbReference>
<evidence type="ECO:0000313" key="4">
    <source>
        <dbReference type="EMBL" id="CAL1146589.1"/>
    </source>
</evidence>
<dbReference type="PROSITE" id="PS50076">
    <property type="entry name" value="DNAJ_2"/>
    <property type="match status" value="1"/>
</dbReference>
<dbReference type="GO" id="GO:0051082">
    <property type="term" value="F:unfolded protein binding"/>
    <property type="evidence" value="ECO:0007669"/>
    <property type="project" value="InterPro"/>
</dbReference>
<comment type="caution">
    <text evidence="3">The sequence shown here is derived from an EMBL/GenBank/DDBJ whole genome shotgun (WGS) entry which is preliminary data.</text>
</comment>
<dbReference type="AlphaFoldDB" id="A0A9P1FXG2"/>
<reference evidence="4" key="2">
    <citation type="submission" date="2024-04" db="EMBL/GenBank/DDBJ databases">
        <authorList>
            <person name="Chen Y."/>
            <person name="Shah S."/>
            <person name="Dougan E. K."/>
            <person name="Thang M."/>
            <person name="Chan C."/>
        </authorList>
    </citation>
    <scope>NUCLEOTIDE SEQUENCE [LARGE SCALE GENOMIC DNA]</scope>
</reference>
<dbReference type="EMBL" id="CAMXCT010001802">
    <property type="protein sequence ID" value="CAI3993214.1"/>
    <property type="molecule type" value="Genomic_DNA"/>
</dbReference>
<dbReference type="Gene3D" id="1.10.287.110">
    <property type="entry name" value="DnaJ domain"/>
    <property type="match status" value="1"/>
</dbReference>
<evidence type="ECO:0000313" key="3">
    <source>
        <dbReference type="EMBL" id="CAI3993214.1"/>
    </source>
</evidence>
<dbReference type="InterPro" id="IPR008971">
    <property type="entry name" value="HSP40/DnaJ_pept-bd"/>
</dbReference>
<dbReference type="EMBL" id="CAMXCT030001802">
    <property type="protein sequence ID" value="CAL4780526.1"/>
    <property type="molecule type" value="Genomic_DNA"/>
</dbReference>
<evidence type="ECO:0000256" key="1">
    <source>
        <dbReference type="SAM" id="SignalP"/>
    </source>
</evidence>
<sequence length="472" mass="53055">MMWLRLVFGAFVFLGPWSNASEIDSCPAEGCALENLSCVKWRQTVGCDPKGSREKSGDKECHEEIGIGSSGYCQCASSSSSERVKARAVSCDHRPFRCSTECLQAVRYRCISWRQTGGCSADGTREPNKDQTCRALIDPRSSGYCECGGGRIIRKPGCAHGEWAEPFTRLDECAGEASLYEELGVDSSASDKEIKQAFRKLSLVHHPDKTRNDPVLTARFSQIREAYEILGDEGQRAIYDSAGLQLLYEFLSNKAEKGQSSTTEVKVTLEHMYNGQLIQVSVPRVLVCRGCRERQTERCRRCNTRCADELEYRKVRMGNMIMQQQVQVPSKEKCRTEQHPVTLMVERGSSNGDTLIFQHRGGLLTPKKVPGDVIVKLVETKHVAFRRAGVDLHTEVTITLREALLGFERTLQHLDGRTIYFGHKGVTKPFAVMKISKEGMPHKDPTEKGDLYIKCKVEMPEDGPKWLEEMKR</sequence>
<evidence type="ECO:0000313" key="5">
    <source>
        <dbReference type="EMBL" id="CAL4780526.1"/>
    </source>
</evidence>
<dbReference type="GO" id="GO:0030544">
    <property type="term" value="F:Hsp70 protein binding"/>
    <property type="evidence" value="ECO:0007669"/>
    <property type="project" value="InterPro"/>
</dbReference>
<feature type="chain" id="PRO_5043272306" evidence="1">
    <location>
        <begin position="21"/>
        <end position="472"/>
    </location>
</feature>
<dbReference type="EMBL" id="CAMXCT020001802">
    <property type="protein sequence ID" value="CAL1146589.1"/>
    <property type="molecule type" value="Genomic_DNA"/>
</dbReference>
<dbReference type="SUPFAM" id="SSF49493">
    <property type="entry name" value="HSP40/DnaJ peptide-binding domain"/>
    <property type="match status" value="2"/>
</dbReference>
<dbReference type="SUPFAM" id="SSF46565">
    <property type="entry name" value="Chaperone J-domain"/>
    <property type="match status" value="1"/>
</dbReference>
<reference evidence="3" key="1">
    <citation type="submission" date="2022-10" db="EMBL/GenBank/DDBJ databases">
        <authorList>
            <person name="Chen Y."/>
            <person name="Dougan E. K."/>
            <person name="Chan C."/>
            <person name="Rhodes N."/>
            <person name="Thang M."/>
        </authorList>
    </citation>
    <scope>NUCLEOTIDE SEQUENCE</scope>
</reference>
<evidence type="ECO:0000259" key="2">
    <source>
        <dbReference type="PROSITE" id="PS50076"/>
    </source>
</evidence>
<dbReference type="CDD" id="cd06257">
    <property type="entry name" value="DnaJ"/>
    <property type="match status" value="1"/>
</dbReference>
<dbReference type="CDD" id="cd10747">
    <property type="entry name" value="DnaJ_C"/>
    <property type="match status" value="1"/>
</dbReference>
<name>A0A9P1FXG2_9DINO</name>
<dbReference type="Pfam" id="PF01556">
    <property type="entry name" value="DnaJ_C"/>
    <property type="match status" value="1"/>
</dbReference>
<dbReference type="PRINTS" id="PR00625">
    <property type="entry name" value="JDOMAIN"/>
</dbReference>
<proteinExistence type="predicted"/>
<dbReference type="GO" id="GO:0006457">
    <property type="term" value="P:protein folding"/>
    <property type="evidence" value="ECO:0007669"/>
    <property type="project" value="InterPro"/>
</dbReference>
<feature type="signal peptide" evidence="1">
    <location>
        <begin position="1"/>
        <end position="20"/>
    </location>
</feature>
<dbReference type="PROSITE" id="PS00636">
    <property type="entry name" value="DNAJ_1"/>
    <property type="match status" value="1"/>
</dbReference>
<dbReference type="InterPro" id="IPR002939">
    <property type="entry name" value="DnaJ_C"/>
</dbReference>
<dbReference type="Pfam" id="PF00226">
    <property type="entry name" value="DnaJ"/>
    <property type="match status" value="1"/>
</dbReference>
<accession>A0A9P1FXG2</accession>